<sequence>MNIGNLIAGTAISFNKKEKMRVKERNRYNT</sequence>
<evidence type="ECO:0000313" key="1">
    <source>
        <dbReference type="EMBL" id="MBW98301.1"/>
    </source>
</evidence>
<reference evidence="1" key="1">
    <citation type="submission" date="2018-02" db="EMBL/GenBank/DDBJ databases">
        <title>Rhizophora mucronata_Transcriptome.</title>
        <authorList>
            <person name="Meera S.P."/>
            <person name="Sreeshan A."/>
            <person name="Augustine A."/>
        </authorList>
    </citation>
    <scope>NUCLEOTIDE SEQUENCE</scope>
    <source>
        <tissue evidence="1">Leaf</tissue>
    </source>
</reference>
<proteinExistence type="predicted"/>
<name>A0A2P2JXW3_RHIMU</name>
<protein>
    <submittedName>
        <fullName evidence="1">Uncharacterized protein MANES_01G107700</fullName>
    </submittedName>
</protein>
<dbReference type="AlphaFoldDB" id="A0A2P2JXW3"/>
<organism evidence="1">
    <name type="scientific">Rhizophora mucronata</name>
    <name type="common">Asiatic mangrove</name>
    <dbReference type="NCBI Taxonomy" id="61149"/>
    <lineage>
        <taxon>Eukaryota</taxon>
        <taxon>Viridiplantae</taxon>
        <taxon>Streptophyta</taxon>
        <taxon>Embryophyta</taxon>
        <taxon>Tracheophyta</taxon>
        <taxon>Spermatophyta</taxon>
        <taxon>Magnoliopsida</taxon>
        <taxon>eudicotyledons</taxon>
        <taxon>Gunneridae</taxon>
        <taxon>Pentapetalae</taxon>
        <taxon>rosids</taxon>
        <taxon>fabids</taxon>
        <taxon>Malpighiales</taxon>
        <taxon>Rhizophoraceae</taxon>
        <taxon>Rhizophora</taxon>
    </lineage>
</organism>
<dbReference type="EMBL" id="GGEC01017818">
    <property type="protein sequence ID" value="MBW98301.1"/>
    <property type="molecule type" value="Transcribed_RNA"/>
</dbReference>
<accession>A0A2P2JXW3</accession>